<evidence type="ECO:0000256" key="17">
    <source>
        <dbReference type="SAM" id="Phobius"/>
    </source>
</evidence>
<dbReference type="PANTHER" id="PTHR12317:SF0">
    <property type="entry name" value="ACYLTRANSFERASE"/>
    <property type="match status" value="1"/>
</dbReference>
<evidence type="ECO:0000256" key="15">
    <source>
        <dbReference type="ARBA" id="ARBA00048109"/>
    </source>
</evidence>
<evidence type="ECO:0000256" key="14">
    <source>
        <dbReference type="ARBA" id="ARBA00023315"/>
    </source>
</evidence>
<dbReference type="PANTHER" id="PTHR12317">
    <property type="entry name" value="DIACYLGLYCEROL O-ACYLTRANSFERASE"/>
    <property type="match status" value="1"/>
</dbReference>
<comment type="pathway">
    <text evidence="3">Lipid metabolism.</text>
</comment>
<feature type="compositionally biased region" description="Basic and acidic residues" evidence="16">
    <location>
        <begin position="217"/>
        <end position="293"/>
    </location>
</feature>
<evidence type="ECO:0000256" key="9">
    <source>
        <dbReference type="ARBA" id="ARBA00022798"/>
    </source>
</evidence>
<keyword evidence="13 17" id="KW-0472">Membrane</keyword>
<evidence type="ECO:0000256" key="2">
    <source>
        <dbReference type="ARBA" id="ARBA00004771"/>
    </source>
</evidence>
<dbReference type="OrthoDB" id="264532at2759"/>
<comment type="pathway">
    <text evidence="2">Glycerolipid metabolism; triacylglycerol biosynthesis.</text>
</comment>
<dbReference type="GO" id="GO:0004144">
    <property type="term" value="F:diacylglycerol O-acyltransferase activity"/>
    <property type="evidence" value="ECO:0007669"/>
    <property type="project" value="UniProtKB-EC"/>
</dbReference>
<organism evidence="18 19">
    <name type="scientific">[Candida] subhashii</name>
    <dbReference type="NCBI Taxonomy" id="561895"/>
    <lineage>
        <taxon>Eukaryota</taxon>
        <taxon>Fungi</taxon>
        <taxon>Dikarya</taxon>
        <taxon>Ascomycota</taxon>
        <taxon>Saccharomycotina</taxon>
        <taxon>Pichiomycetes</taxon>
        <taxon>Debaryomycetaceae</taxon>
        <taxon>Spathaspora</taxon>
    </lineage>
</organism>
<keyword evidence="6" id="KW-0444">Lipid biosynthesis</keyword>
<comment type="caution">
    <text evidence="18">The sequence shown here is derived from an EMBL/GenBank/DDBJ whole genome shotgun (WGS) entry which is preliminary data.</text>
</comment>
<feature type="compositionally biased region" description="Low complexity" evidence="16">
    <location>
        <begin position="369"/>
        <end position="391"/>
    </location>
</feature>
<dbReference type="EC" id="2.3.1.20" evidence="5"/>
<feature type="region of interest" description="Disordered" evidence="16">
    <location>
        <begin position="1"/>
        <end position="59"/>
    </location>
</feature>
<dbReference type="GO" id="GO:0019432">
    <property type="term" value="P:triglyceride biosynthetic process"/>
    <property type="evidence" value="ECO:0007669"/>
    <property type="project" value="TreeGrafter"/>
</dbReference>
<dbReference type="GO" id="GO:0006071">
    <property type="term" value="P:glycerol metabolic process"/>
    <property type="evidence" value="ECO:0007669"/>
    <property type="project" value="UniProtKB-KW"/>
</dbReference>
<evidence type="ECO:0000256" key="8">
    <source>
        <dbReference type="ARBA" id="ARBA00022692"/>
    </source>
</evidence>
<feature type="region of interest" description="Disordered" evidence="16">
    <location>
        <begin position="862"/>
        <end position="882"/>
    </location>
</feature>
<feature type="transmembrane region" description="Helical" evidence="17">
    <location>
        <begin position="439"/>
        <end position="455"/>
    </location>
</feature>
<evidence type="ECO:0000256" key="10">
    <source>
        <dbReference type="ARBA" id="ARBA00022824"/>
    </source>
</evidence>
<dbReference type="InterPro" id="IPR007130">
    <property type="entry name" value="DAGAT"/>
</dbReference>
<protein>
    <recommendedName>
        <fullName evidence="5">diacylglycerol O-acyltransferase</fullName>
        <ecNumber evidence="5">2.3.1.20</ecNumber>
    </recommendedName>
</protein>
<dbReference type="EMBL" id="JAGSYN010000065">
    <property type="protein sequence ID" value="KAG7664772.1"/>
    <property type="molecule type" value="Genomic_DNA"/>
</dbReference>
<comment type="similarity">
    <text evidence="4">Belongs to the diacylglycerol acyltransferase family.</text>
</comment>
<keyword evidence="8 17" id="KW-0812">Transmembrane</keyword>
<evidence type="ECO:0000256" key="12">
    <source>
        <dbReference type="ARBA" id="ARBA00023098"/>
    </source>
</evidence>
<evidence type="ECO:0000256" key="13">
    <source>
        <dbReference type="ARBA" id="ARBA00023136"/>
    </source>
</evidence>
<evidence type="ECO:0000256" key="5">
    <source>
        <dbReference type="ARBA" id="ARBA00013244"/>
    </source>
</evidence>
<dbReference type="AlphaFoldDB" id="A0A8J5URM6"/>
<evidence type="ECO:0000313" key="19">
    <source>
        <dbReference type="Proteomes" id="UP000694255"/>
    </source>
</evidence>
<keyword evidence="7" id="KW-0808">Transferase</keyword>
<proteinExistence type="inferred from homology"/>
<feature type="compositionally biased region" description="Basic and acidic residues" evidence="16">
    <location>
        <begin position="313"/>
        <end position="326"/>
    </location>
</feature>
<dbReference type="GeneID" id="73468528"/>
<keyword evidence="11 17" id="KW-1133">Transmembrane helix</keyword>
<keyword evidence="9" id="KW-0319">Glycerol metabolism</keyword>
<feature type="compositionally biased region" description="Polar residues" evidence="16">
    <location>
        <begin position="159"/>
        <end position="173"/>
    </location>
</feature>
<feature type="region of interest" description="Disordered" evidence="16">
    <location>
        <begin position="705"/>
        <end position="729"/>
    </location>
</feature>
<feature type="compositionally biased region" description="Basic and acidic residues" evidence="16">
    <location>
        <begin position="720"/>
        <end position="729"/>
    </location>
</feature>
<evidence type="ECO:0000256" key="11">
    <source>
        <dbReference type="ARBA" id="ARBA00022989"/>
    </source>
</evidence>
<feature type="compositionally biased region" description="Acidic residues" evidence="16">
    <location>
        <begin position="519"/>
        <end position="529"/>
    </location>
</feature>
<evidence type="ECO:0000256" key="4">
    <source>
        <dbReference type="ARBA" id="ARBA00005420"/>
    </source>
</evidence>
<keyword evidence="10" id="KW-0256">Endoplasmic reticulum</keyword>
<feature type="compositionally biased region" description="Acidic residues" evidence="16">
    <location>
        <begin position="175"/>
        <end position="188"/>
    </location>
</feature>
<evidence type="ECO:0000256" key="3">
    <source>
        <dbReference type="ARBA" id="ARBA00005189"/>
    </source>
</evidence>
<comment type="subcellular location">
    <subcellularLocation>
        <location evidence="1">Endoplasmic reticulum membrane</location>
        <topology evidence="1">Multi-pass membrane protein</topology>
    </subcellularLocation>
</comment>
<evidence type="ECO:0000256" key="16">
    <source>
        <dbReference type="SAM" id="MobiDB-lite"/>
    </source>
</evidence>
<comment type="catalytic activity">
    <reaction evidence="15">
        <text>an acyl-CoA + a 1,2-diacyl-sn-glycerol = a triacyl-sn-glycerol + CoA</text>
        <dbReference type="Rhea" id="RHEA:10868"/>
        <dbReference type="ChEBI" id="CHEBI:17815"/>
        <dbReference type="ChEBI" id="CHEBI:57287"/>
        <dbReference type="ChEBI" id="CHEBI:58342"/>
        <dbReference type="ChEBI" id="CHEBI:64615"/>
        <dbReference type="EC" id="2.3.1.20"/>
    </reaction>
</comment>
<evidence type="ECO:0000256" key="6">
    <source>
        <dbReference type="ARBA" id="ARBA00022516"/>
    </source>
</evidence>
<feature type="region of interest" description="Disordered" evidence="16">
    <location>
        <begin position="147"/>
        <end position="391"/>
    </location>
</feature>
<keyword evidence="12" id="KW-0443">Lipid metabolism</keyword>
<evidence type="ECO:0000256" key="1">
    <source>
        <dbReference type="ARBA" id="ARBA00004477"/>
    </source>
</evidence>
<dbReference type="Pfam" id="PF03982">
    <property type="entry name" value="DAGAT"/>
    <property type="match status" value="3"/>
</dbReference>
<keyword evidence="19" id="KW-1185">Reference proteome</keyword>
<reference evidence="18 19" key="1">
    <citation type="journal article" date="2021" name="DNA Res.">
        <title>Genome analysis of Candida subhashii reveals its hybrid nature and dual mitochondrial genome conformations.</title>
        <authorList>
            <person name="Mixao V."/>
            <person name="Hegedusova E."/>
            <person name="Saus E."/>
            <person name="Pryszcz L.P."/>
            <person name="Cillingova A."/>
            <person name="Nosek J."/>
            <person name="Gabaldon T."/>
        </authorList>
    </citation>
    <scope>NUCLEOTIDE SEQUENCE [LARGE SCALE GENOMIC DNA]</scope>
    <source>
        <strain evidence="18 19">CBS 10753</strain>
    </source>
</reference>
<dbReference type="GO" id="GO:0005789">
    <property type="term" value="C:endoplasmic reticulum membrane"/>
    <property type="evidence" value="ECO:0007669"/>
    <property type="project" value="UniProtKB-SubCell"/>
</dbReference>
<feature type="region of interest" description="Disordered" evidence="16">
    <location>
        <begin position="507"/>
        <end position="529"/>
    </location>
</feature>
<feature type="compositionally biased region" description="Acidic residues" evidence="16">
    <location>
        <begin position="89"/>
        <end position="102"/>
    </location>
</feature>
<gene>
    <name evidence="18" type="ORF">J8A68_001727</name>
</gene>
<name>A0A8J5URM6_9ASCO</name>
<evidence type="ECO:0000256" key="7">
    <source>
        <dbReference type="ARBA" id="ARBA00022679"/>
    </source>
</evidence>
<feature type="compositionally biased region" description="Basic and acidic residues" evidence="16">
    <location>
        <begin position="22"/>
        <end position="40"/>
    </location>
</feature>
<evidence type="ECO:0000313" key="18">
    <source>
        <dbReference type="EMBL" id="KAG7664772.1"/>
    </source>
</evidence>
<feature type="compositionally biased region" description="Polar residues" evidence="16">
    <location>
        <begin position="41"/>
        <end position="57"/>
    </location>
</feature>
<dbReference type="Proteomes" id="UP000694255">
    <property type="component" value="Unassembled WGS sequence"/>
</dbReference>
<accession>A0A8J5URM6</accession>
<keyword evidence="14" id="KW-0012">Acyltransferase</keyword>
<feature type="compositionally biased region" description="Polar residues" evidence="16">
    <location>
        <begin position="105"/>
        <end position="114"/>
    </location>
</feature>
<sequence length="948" mass="108418">MSYDTTAANPMVDTIPPLAPHQQEEESREKSIEIISEKELTNSTPNSQHSNDTSKSPSLEAIQVKISKFCSDVDLENKKQSIVSSQDLSDNEESEEQSEEFVDSNLQETATTESVGEPVKKLTSNLNESGDDKFIFSSQIPTVIKSAASKHQEPDLIAKNSSYAHVVNTTTADPSIEEEEEDQELEESKEDKEPGSEEAEEEDTPKGIATEEMDQPETPKDQELKDVEAKLEEAHHELENAENKVKEALQELKEAHIKEVVPEEPKGKEESEEEPKDKSVTVVEQRDIKKDTTTDEISTVLRRRKQPEQPEQASKEVEVSQGDEIKSSTSEIEFTDANEPLPRSDYSTPVAEITNIDEISSIEEEPEQEPTTTKKPTENPTTKLKSTPLKKSTSRPFLHIAPLNTPWSHRLETIGIMWHCISIPFFLCLFFFSISMGWMVWLFIILPYFIWWYAFDLHTPTNGKVVYRVRPWMQNLIIWKWYTDYFPIRVHKSVELEPTFTYVLEEEKSTEGESKSSSSDEEENDEQDLISEDSRTFIDKVFKLIGLKKRVNDSDKGTAIAETKGPKYKKILTGPRYIFGYHPHGVISMGVVGMCATNVLRNEPFKPLFKFLKPLFHDPSKNEPLFPGIPQIFPLTLTTQFLVPFYRDYLLSLGLTTASAKNIKSLINNGDNSVCVVIGGVKESLLNYMVAENPRVGYGFTTSDLKAHEESEPEHEEHEEEKPKEPKKERKEVRLVLKNRKGFVKLAIELGNVSLVPTFAFGEADIYKLTVPTPGSLGEKFQLFIKSIFQFTVPFFSARGVFIYDYGILPYRNPINICTGRPIYIPPGALQDYLKEHPEEQEEIKKEEVKAEVKMEEKKEITKEHKEEGHHHHNFEADEQESKKFEEKFEKPIFFNALRPAALKSSIHTKIPQALLDKYHDLYVEELYRVFEENKEKYGYGNVDLRII</sequence>
<dbReference type="RefSeq" id="XP_049265004.1">
    <property type="nucleotide sequence ID" value="XM_049405405.1"/>
</dbReference>
<feature type="region of interest" description="Disordered" evidence="16">
    <location>
        <begin position="82"/>
        <end position="132"/>
    </location>
</feature>